<dbReference type="OrthoDB" id="34735at2157"/>
<evidence type="ECO:0000313" key="2">
    <source>
        <dbReference type="EMBL" id="ARM75275.1"/>
    </source>
</evidence>
<proteinExistence type="predicted"/>
<dbReference type="RefSeq" id="WP_148691037.1">
    <property type="nucleotide sequence ID" value="NZ_CP020477.1"/>
</dbReference>
<feature type="transmembrane region" description="Helical" evidence="1">
    <location>
        <begin position="95"/>
        <end position="116"/>
    </location>
</feature>
<gene>
    <name evidence="2" type="ORF">B6F84_04005</name>
</gene>
<organism evidence="2 3">
    <name type="scientific">Acidianus manzaensis</name>
    <dbReference type="NCBI Taxonomy" id="282676"/>
    <lineage>
        <taxon>Archaea</taxon>
        <taxon>Thermoproteota</taxon>
        <taxon>Thermoprotei</taxon>
        <taxon>Sulfolobales</taxon>
        <taxon>Sulfolobaceae</taxon>
        <taxon>Acidianus</taxon>
    </lineage>
</organism>
<evidence type="ECO:0000313" key="3">
    <source>
        <dbReference type="Proteomes" id="UP000193404"/>
    </source>
</evidence>
<feature type="transmembrane region" description="Helical" evidence="1">
    <location>
        <begin position="136"/>
        <end position="163"/>
    </location>
</feature>
<dbReference type="KEGG" id="aman:B6F84_04005"/>
<evidence type="ECO:0000256" key="1">
    <source>
        <dbReference type="SAM" id="Phobius"/>
    </source>
</evidence>
<dbReference type="Proteomes" id="UP000193404">
    <property type="component" value="Chromosome"/>
</dbReference>
<dbReference type="AlphaFoldDB" id="A0A1W6JYF3"/>
<feature type="transmembrane region" description="Helical" evidence="1">
    <location>
        <begin position="64"/>
        <end position="83"/>
    </location>
</feature>
<keyword evidence="3" id="KW-1185">Reference proteome</keyword>
<sequence length="257" mass="28554">MRYLYYVILCLAGLFLLYISPNSVNYFLYSIVGNLIFWISLTILLLKTFLKGSFSLISKNVSKVTLGIFFGYLSVHYFVYSIALEKILTGIYGKLFFVNSAFASFSFTPFYPAGFYATLVNLLFNPTITIGFPPNYYIALSFYAIFMGFIIAILVTANILRVLRLSKIITKTKVILLAPLLGVIGGGSCCISIPILLATAIPTANVLFFTSIGNSTLFLAYILLPPLTAIGLKFNYDALTPKPPKELRINSLNIKKK</sequence>
<name>A0A1W6JYF3_9CREN</name>
<reference evidence="2 3" key="1">
    <citation type="submission" date="2017-03" db="EMBL/GenBank/DDBJ databases">
        <title>Sulfur activation and transportation mechanism of thermophilic Archaea Acidianus manzaensis YN-25.</title>
        <authorList>
            <person name="Ma Y."/>
            <person name="Yang Y."/>
            <person name="Xia J."/>
        </authorList>
    </citation>
    <scope>NUCLEOTIDE SEQUENCE [LARGE SCALE GENOMIC DNA]</scope>
    <source>
        <strain evidence="2 3">YN-25</strain>
    </source>
</reference>
<protein>
    <submittedName>
        <fullName evidence="2">Uncharacterized protein</fullName>
    </submittedName>
</protein>
<feature type="transmembrane region" description="Helical" evidence="1">
    <location>
        <begin position="175"/>
        <end position="200"/>
    </location>
</feature>
<keyword evidence="1" id="KW-0472">Membrane</keyword>
<dbReference type="EMBL" id="CP020477">
    <property type="protein sequence ID" value="ARM75275.1"/>
    <property type="molecule type" value="Genomic_DNA"/>
</dbReference>
<dbReference type="STRING" id="282676.B6F84_04005"/>
<keyword evidence="1" id="KW-0812">Transmembrane</keyword>
<feature type="transmembrane region" description="Helical" evidence="1">
    <location>
        <begin position="6"/>
        <end position="28"/>
    </location>
</feature>
<accession>A0A1W6JYF3</accession>
<dbReference type="GeneID" id="41590055"/>
<keyword evidence="1" id="KW-1133">Transmembrane helix</keyword>
<feature type="transmembrane region" description="Helical" evidence="1">
    <location>
        <begin position="35"/>
        <end position="58"/>
    </location>
</feature>
<feature type="transmembrane region" description="Helical" evidence="1">
    <location>
        <begin position="206"/>
        <end position="224"/>
    </location>
</feature>